<dbReference type="Proteomes" id="UP000005446">
    <property type="component" value="Unassembled WGS sequence"/>
</dbReference>
<gene>
    <name evidence="1" type="ORF">M7I_5390</name>
</gene>
<protein>
    <submittedName>
        <fullName evidence="1">Uncharacterized protein</fullName>
    </submittedName>
</protein>
<proteinExistence type="predicted"/>
<comment type="caution">
    <text evidence="1">The sequence shown here is derived from an EMBL/GenBank/DDBJ whole genome shotgun (WGS) entry which is preliminary data.</text>
</comment>
<dbReference type="InParanoid" id="H0ERR9"/>
<sequence>MADKVVQVVQAHTLHLLDNTNLHREVNQVTEDQDPKTIPTLLHRKVPTHHHLKEAILVAPLNTLETFHSHITAIWKVVCMVILNIKDSQQLCMVVLEVLLVAVKVQSAVMERLVVDMVGMVVSPEANNRTDDHIHDLL</sequence>
<evidence type="ECO:0000313" key="2">
    <source>
        <dbReference type="Proteomes" id="UP000005446"/>
    </source>
</evidence>
<dbReference type="HOGENOM" id="CLU_1855461_0_0_1"/>
<dbReference type="EMBL" id="AGUE01000135">
    <property type="protein sequence ID" value="EHK98880.1"/>
    <property type="molecule type" value="Genomic_DNA"/>
</dbReference>
<name>H0ERR9_GLAL7</name>
<accession>H0ERR9</accession>
<keyword evidence="2" id="KW-1185">Reference proteome</keyword>
<reference evidence="1 2" key="1">
    <citation type="journal article" date="2012" name="Eukaryot. Cell">
        <title>Genome sequence of the fungus Glarea lozoyensis: the first genome sequence of a species from the Helotiaceae family.</title>
        <authorList>
            <person name="Youssar L."/>
            <person name="Gruening B.A."/>
            <person name="Erxleben A."/>
            <person name="Guenther S."/>
            <person name="Huettel W."/>
        </authorList>
    </citation>
    <scope>NUCLEOTIDE SEQUENCE [LARGE SCALE GENOMIC DNA]</scope>
    <source>
        <strain evidence="2">ATCC 74030 / MF5533</strain>
    </source>
</reference>
<dbReference type="AlphaFoldDB" id="H0ERR9"/>
<organism evidence="1 2">
    <name type="scientific">Glarea lozoyensis (strain ATCC 74030 / MF5533)</name>
    <dbReference type="NCBI Taxonomy" id="1104152"/>
    <lineage>
        <taxon>Eukaryota</taxon>
        <taxon>Fungi</taxon>
        <taxon>Dikarya</taxon>
        <taxon>Ascomycota</taxon>
        <taxon>Pezizomycotina</taxon>
        <taxon>Leotiomycetes</taxon>
        <taxon>Helotiales</taxon>
        <taxon>Helotiaceae</taxon>
        <taxon>Glarea</taxon>
    </lineage>
</organism>
<evidence type="ECO:0000313" key="1">
    <source>
        <dbReference type="EMBL" id="EHK98880.1"/>
    </source>
</evidence>